<comment type="catalytic activity">
    <reaction evidence="1 8">
        <text>5-hydroxyisourate + H2O = 5-hydroxy-2-oxo-4-ureido-2,5-dihydro-1H-imidazole-5-carboxylate + H(+)</text>
        <dbReference type="Rhea" id="RHEA:23736"/>
        <dbReference type="ChEBI" id="CHEBI:15377"/>
        <dbReference type="ChEBI" id="CHEBI:15378"/>
        <dbReference type="ChEBI" id="CHEBI:18072"/>
        <dbReference type="ChEBI" id="CHEBI:58639"/>
        <dbReference type="EC" id="3.5.2.17"/>
    </reaction>
</comment>
<reference evidence="10" key="2">
    <citation type="submission" date="2023-06" db="EMBL/GenBank/DDBJ databases">
        <authorList>
            <person name="Kobayashi Y."/>
            <person name="Kayamori A."/>
            <person name="Aoki K."/>
            <person name="Shiwa Y."/>
            <person name="Fujita N."/>
            <person name="Sugita T."/>
            <person name="Iwasaki W."/>
            <person name="Tanaka N."/>
            <person name="Takashima M."/>
        </authorList>
    </citation>
    <scope>NUCLEOTIDE SEQUENCE</scope>
    <source>
        <strain evidence="10">HIS016</strain>
    </source>
</reference>
<evidence type="ECO:0000256" key="4">
    <source>
        <dbReference type="ARBA" id="ARBA00011881"/>
    </source>
</evidence>
<accession>A0AAD3TNV5</accession>
<dbReference type="NCBIfam" id="TIGR02962">
    <property type="entry name" value="hdxy_isourate"/>
    <property type="match status" value="1"/>
</dbReference>
<dbReference type="SUPFAM" id="SSF49472">
    <property type="entry name" value="Transthyretin (synonym: prealbumin)"/>
    <property type="match status" value="1"/>
</dbReference>
<dbReference type="EC" id="3.5.2.17" evidence="8"/>
<evidence type="ECO:0000259" key="9">
    <source>
        <dbReference type="SMART" id="SM00095"/>
    </source>
</evidence>
<dbReference type="PROSITE" id="PS00768">
    <property type="entry name" value="TRANSTHYRETIN_1"/>
    <property type="match status" value="1"/>
</dbReference>
<dbReference type="EMBL" id="BTCM01000001">
    <property type="protein sequence ID" value="GMK54311.1"/>
    <property type="molecule type" value="Genomic_DNA"/>
</dbReference>
<evidence type="ECO:0000313" key="10">
    <source>
        <dbReference type="EMBL" id="GMK54311.1"/>
    </source>
</evidence>
<dbReference type="FunFam" id="2.60.40.180:FF:000005">
    <property type="entry name" value="5-hydroxyisourate hydrolase"/>
    <property type="match status" value="1"/>
</dbReference>
<dbReference type="InterPro" id="IPR014306">
    <property type="entry name" value="Hydroxyisourate_hydrolase"/>
</dbReference>
<feature type="binding site" evidence="7">
    <location>
        <position position="125"/>
    </location>
    <ligand>
        <name>substrate</name>
    </ligand>
</feature>
<dbReference type="InterPro" id="IPR023419">
    <property type="entry name" value="Transthyretin_CS"/>
</dbReference>
<dbReference type="InterPro" id="IPR023418">
    <property type="entry name" value="Thyroxine_BS"/>
</dbReference>
<gene>
    <name evidence="10" type="ORF">CspeluHIS016_0108970</name>
</gene>
<dbReference type="PANTHER" id="PTHR10395">
    <property type="entry name" value="URICASE AND TRANSTHYRETIN-RELATED"/>
    <property type="match status" value="1"/>
</dbReference>
<proteinExistence type="inferred from homology"/>
<evidence type="ECO:0000256" key="1">
    <source>
        <dbReference type="ARBA" id="ARBA00001043"/>
    </source>
</evidence>
<dbReference type="Gene3D" id="2.60.40.180">
    <property type="entry name" value="Transthyretin/hydroxyisourate hydrolase domain"/>
    <property type="match status" value="1"/>
</dbReference>
<dbReference type="PROSITE" id="PS00769">
    <property type="entry name" value="TRANSTHYRETIN_2"/>
    <property type="match status" value="1"/>
</dbReference>
<evidence type="ECO:0000256" key="3">
    <source>
        <dbReference type="ARBA" id="ARBA00009850"/>
    </source>
</evidence>
<evidence type="ECO:0000256" key="7">
    <source>
        <dbReference type="PIRSR" id="PIRSR600895-51"/>
    </source>
</evidence>
<comment type="similarity">
    <text evidence="3 8">Belongs to the transthyretin family. 5-hydroxyisourate hydrolase subfamily.</text>
</comment>
<keyword evidence="11" id="KW-1185">Reference proteome</keyword>
<dbReference type="AlphaFoldDB" id="A0AAD3TNV5"/>
<comment type="subunit">
    <text evidence="4 8">Homotetramer.</text>
</comment>
<organism evidence="10 11">
    <name type="scientific">Cutaneotrichosporon spelunceum</name>
    <dbReference type="NCBI Taxonomy" id="1672016"/>
    <lineage>
        <taxon>Eukaryota</taxon>
        <taxon>Fungi</taxon>
        <taxon>Dikarya</taxon>
        <taxon>Basidiomycota</taxon>
        <taxon>Agaricomycotina</taxon>
        <taxon>Tremellomycetes</taxon>
        <taxon>Trichosporonales</taxon>
        <taxon>Trichosporonaceae</taxon>
        <taxon>Cutaneotrichosporon</taxon>
    </lineage>
</organism>
<dbReference type="GO" id="GO:0006144">
    <property type="term" value="P:purine nucleobase metabolic process"/>
    <property type="evidence" value="ECO:0007669"/>
    <property type="project" value="UniProtKB-KW"/>
</dbReference>
<comment type="function">
    <text evidence="2">Catalyzes the hydrolysis of 5-hydroxyisourate (HIU) to 2-oxo-4-hydroxy-4-carboxy-5-ureidoimidazoline (OHCU).</text>
</comment>
<dbReference type="SMART" id="SM00095">
    <property type="entry name" value="TR_THY"/>
    <property type="match status" value="1"/>
</dbReference>
<dbReference type="InterPro" id="IPR000895">
    <property type="entry name" value="Transthyretin/HIU_hydrolase"/>
</dbReference>
<dbReference type="GO" id="GO:0033971">
    <property type="term" value="F:hydroxyisourate hydrolase activity"/>
    <property type="evidence" value="ECO:0007669"/>
    <property type="project" value="UniProtKB-EC"/>
</dbReference>
<name>A0AAD3TNV5_9TREE</name>
<evidence type="ECO:0000256" key="5">
    <source>
        <dbReference type="ARBA" id="ARBA00022631"/>
    </source>
</evidence>
<evidence type="ECO:0000256" key="8">
    <source>
        <dbReference type="RuleBase" id="RU361270"/>
    </source>
</evidence>
<dbReference type="PRINTS" id="PR00189">
    <property type="entry name" value="TRNSTHYRETIN"/>
</dbReference>
<evidence type="ECO:0000256" key="6">
    <source>
        <dbReference type="ARBA" id="ARBA00022801"/>
    </source>
</evidence>
<comment type="caution">
    <text evidence="10">The sequence shown here is derived from an EMBL/GenBank/DDBJ whole genome shotgun (WGS) entry which is preliminary data.</text>
</comment>
<keyword evidence="5 8" id="KW-0659">Purine metabolism</keyword>
<dbReference type="Proteomes" id="UP001222932">
    <property type="component" value="Unassembled WGS sequence"/>
</dbReference>
<dbReference type="Pfam" id="PF00576">
    <property type="entry name" value="Transthyretin"/>
    <property type="match status" value="1"/>
</dbReference>
<reference evidence="10" key="1">
    <citation type="journal article" date="2023" name="BMC Genomics">
        <title>Chromosome-level genome assemblies of Cutaneotrichosporon spp. (Trichosporonales, Basidiomycota) reveal imbalanced evolution between nucleotide sequences and chromosome synteny.</title>
        <authorList>
            <person name="Kobayashi Y."/>
            <person name="Kayamori A."/>
            <person name="Aoki K."/>
            <person name="Shiwa Y."/>
            <person name="Matsutani M."/>
            <person name="Fujita N."/>
            <person name="Sugita T."/>
            <person name="Iwasaki W."/>
            <person name="Tanaka N."/>
            <person name="Takashima M."/>
        </authorList>
    </citation>
    <scope>NUCLEOTIDE SEQUENCE</scope>
    <source>
        <strain evidence="10">HIS016</strain>
    </source>
</reference>
<keyword evidence="6 8" id="KW-0378">Hydrolase</keyword>
<dbReference type="CDD" id="cd05822">
    <property type="entry name" value="TLP_HIUase"/>
    <property type="match status" value="1"/>
</dbReference>
<protein>
    <recommendedName>
        <fullName evidence="8">5-hydroxyisourate hydrolase</fullName>
        <shortName evidence="8">HIU hydrolase</shortName>
        <shortName evidence="8">HIUHase</shortName>
        <ecNumber evidence="8">3.5.2.17</ecNumber>
    </recommendedName>
</protein>
<feature type="binding site" evidence="7">
    <location>
        <position position="60"/>
    </location>
    <ligand>
        <name>substrate</name>
    </ligand>
</feature>
<evidence type="ECO:0000256" key="2">
    <source>
        <dbReference type="ARBA" id="ARBA00002704"/>
    </source>
</evidence>
<evidence type="ECO:0000313" key="11">
    <source>
        <dbReference type="Proteomes" id="UP001222932"/>
    </source>
</evidence>
<dbReference type="InterPro" id="IPR036817">
    <property type="entry name" value="Transthyretin/HIU_hydrolase_sf"/>
</dbReference>
<dbReference type="InterPro" id="IPR023416">
    <property type="entry name" value="Transthyretin/HIU_hydrolase_d"/>
</dbReference>
<feature type="domain" description="Transthyretin/hydroxyisourate hydrolase" evidence="9">
    <location>
        <begin position="14"/>
        <end position="127"/>
    </location>
</feature>
<feature type="binding site" evidence="7">
    <location>
        <position position="22"/>
    </location>
    <ligand>
        <name>substrate</name>
    </ligand>
</feature>
<dbReference type="PANTHER" id="PTHR10395:SF7">
    <property type="entry name" value="5-HYDROXYISOURATE HYDROLASE"/>
    <property type="match status" value="1"/>
</dbReference>
<sequence length="128" mass="14115">MSQRIAHHAAQLTMSKSPITCHILDSSVGKPAPGVKVELSQLNGVQVQVIASGNTDDDGRVTNLLPPTAQLQAGVYKMRFEVGEYFQSRGVPTFYPFVEITFNYANPSQHYHIPLLLSPFSYSTYRGS</sequence>